<evidence type="ECO:0000313" key="7">
    <source>
        <dbReference type="EMBL" id="KAL3792392.1"/>
    </source>
</evidence>
<feature type="domain" description="HpcH/HpaI aldolase/citrate lyase" evidence="6">
    <location>
        <begin position="74"/>
        <end position="314"/>
    </location>
</feature>
<dbReference type="InterPro" id="IPR015813">
    <property type="entry name" value="Pyrv/PenolPyrv_kinase-like_dom"/>
</dbReference>
<dbReference type="GO" id="GO:0046872">
    <property type="term" value="F:metal ion binding"/>
    <property type="evidence" value="ECO:0007669"/>
    <property type="project" value="UniProtKB-KW"/>
</dbReference>
<dbReference type="Pfam" id="PF03328">
    <property type="entry name" value="HpcH_HpaI"/>
    <property type="match status" value="1"/>
</dbReference>
<evidence type="ECO:0000256" key="3">
    <source>
        <dbReference type="ARBA" id="ARBA00022842"/>
    </source>
</evidence>
<dbReference type="Proteomes" id="UP001530315">
    <property type="component" value="Unassembled WGS sequence"/>
</dbReference>
<evidence type="ECO:0000256" key="2">
    <source>
        <dbReference type="ARBA" id="ARBA00022723"/>
    </source>
</evidence>
<keyword evidence="2" id="KW-0479">Metal-binding</keyword>
<evidence type="ECO:0000256" key="1">
    <source>
        <dbReference type="ARBA" id="ARBA00001946"/>
    </source>
</evidence>
<dbReference type="InterPro" id="IPR002539">
    <property type="entry name" value="MaoC-like_dom"/>
</dbReference>
<dbReference type="CDD" id="cd03451">
    <property type="entry name" value="FkbR2"/>
    <property type="match status" value="1"/>
</dbReference>
<feature type="domain" description="MaoC-like" evidence="5">
    <location>
        <begin position="488"/>
        <end position="566"/>
    </location>
</feature>
<protein>
    <recommendedName>
        <fullName evidence="9">HpcH/HpaI aldolase/citrate lyase domain-containing protein</fullName>
    </recommendedName>
</protein>
<dbReference type="Gene3D" id="3.20.20.60">
    <property type="entry name" value="Phosphoenolpyruvate-binding domains"/>
    <property type="match status" value="1"/>
</dbReference>
<comment type="caution">
    <text evidence="7">The sequence shown here is derived from an EMBL/GenBank/DDBJ whole genome shotgun (WGS) entry which is preliminary data.</text>
</comment>
<evidence type="ECO:0008006" key="9">
    <source>
        <dbReference type="Google" id="ProtNLM"/>
    </source>
</evidence>
<organism evidence="7 8">
    <name type="scientific">Stephanodiscus triporus</name>
    <dbReference type="NCBI Taxonomy" id="2934178"/>
    <lineage>
        <taxon>Eukaryota</taxon>
        <taxon>Sar</taxon>
        <taxon>Stramenopiles</taxon>
        <taxon>Ochrophyta</taxon>
        <taxon>Bacillariophyta</taxon>
        <taxon>Coscinodiscophyceae</taxon>
        <taxon>Thalassiosirophycidae</taxon>
        <taxon>Stephanodiscales</taxon>
        <taxon>Stephanodiscaceae</taxon>
        <taxon>Stephanodiscus</taxon>
    </lineage>
</organism>
<keyword evidence="8" id="KW-1185">Reference proteome</keyword>
<feature type="region of interest" description="Disordered" evidence="4">
    <location>
        <begin position="343"/>
        <end position="362"/>
    </location>
</feature>
<dbReference type="InterPro" id="IPR005000">
    <property type="entry name" value="Aldolase/citrate-lyase_domain"/>
</dbReference>
<reference evidence="7 8" key="1">
    <citation type="submission" date="2024-10" db="EMBL/GenBank/DDBJ databases">
        <title>Updated reference genomes for cyclostephanoid diatoms.</title>
        <authorList>
            <person name="Roberts W.R."/>
            <person name="Alverson A.J."/>
        </authorList>
    </citation>
    <scope>NUCLEOTIDE SEQUENCE [LARGE SCALE GENOMIC DNA]</scope>
    <source>
        <strain evidence="7 8">AJA276-08</strain>
    </source>
</reference>
<dbReference type="SUPFAM" id="SSF51621">
    <property type="entry name" value="Phosphoenolpyruvate/pyruvate domain"/>
    <property type="match status" value="1"/>
</dbReference>
<dbReference type="AlphaFoldDB" id="A0ABD3PX39"/>
<evidence type="ECO:0000259" key="5">
    <source>
        <dbReference type="Pfam" id="PF01575"/>
    </source>
</evidence>
<dbReference type="SUPFAM" id="SSF54637">
    <property type="entry name" value="Thioesterase/thiol ester dehydrase-isomerase"/>
    <property type="match status" value="1"/>
</dbReference>
<dbReference type="InterPro" id="IPR040442">
    <property type="entry name" value="Pyrv_kinase-like_dom_sf"/>
</dbReference>
<dbReference type="PANTHER" id="PTHR32308">
    <property type="entry name" value="LYASE BETA SUBUNIT, PUTATIVE (AFU_ORTHOLOGUE AFUA_4G13030)-RELATED"/>
    <property type="match status" value="1"/>
</dbReference>
<dbReference type="Gene3D" id="3.10.129.10">
    <property type="entry name" value="Hotdog Thioesterase"/>
    <property type="match status" value="1"/>
</dbReference>
<feature type="region of interest" description="Disordered" evidence="4">
    <location>
        <begin position="385"/>
        <end position="421"/>
    </location>
</feature>
<feature type="compositionally biased region" description="Basic and acidic residues" evidence="4">
    <location>
        <begin position="385"/>
        <end position="397"/>
    </location>
</feature>
<feature type="compositionally biased region" description="Low complexity" evidence="4">
    <location>
        <begin position="37"/>
        <end position="49"/>
    </location>
</feature>
<comment type="cofactor">
    <cofactor evidence="1">
        <name>Mg(2+)</name>
        <dbReference type="ChEBI" id="CHEBI:18420"/>
    </cofactor>
</comment>
<dbReference type="PANTHER" id="PTHR32308:SF0">
    <property type="entry name" value="HPCH_HPAI ALDOLASE_CITRATE LYASE DOMAIN-CONTAINING PROTEIN"/>
    <property type="match status" value="1"/>
</dbReference>
<keyword evidence="3" id="KW-0460">Magnesium</keyword>
<accession>A0ABD3PX39</accession>
<name>A0ABD3PX39_9STRA</name>
<dbReference type="EMBL" id="JALLAZ020000559">
    <property type="protein sequence ID" value="KAL3792392.1"/>
    <property type="molecule type" value="Genomic_DNA"/>
</dbReference>
<feature type="region of interest" description="Disordered" evidence="4">
    <location>
        <begin position="16"/>
        <end position="69"/>
    </location>
</feature>
<sequence length="592" mass="65035">MALHFRAHASRRCRSSVLRLSPSPPPLAVARGNGVGPRLPSSSRPSSYSTDAGGVYDNDDDEARRRRRGRRLRRSVHFVPADNDRFLVKSLSLGADSVVYDLEDSVRDKSRGREILRSFLEEKISPGTSSSLSSSHSHRPEVLVRINPVSGPHWREDVLAGFDGADGFVVPKVESREELVMLDEMLDDMERREASSSGGSRRYRRRVLLPIATETPIAVLNIADIARGPRVCAITWGCEDLSAELGSLGTRDESDGGYLDVFRHCRTMCLLAARAANVQAIDGIYQDVRDGEGFKREATMAMRMGYDGKLTLHPDQIRGVHRAFVPTMAEMNEAERIVSMWEEGGGGAGGDDDGDGGRGSMECDGKMIDLPHYVRAKKVVARGDAGRDDRFERRRDDVDDAPDEGGTTPAAAGGGETSGQLEDDITLFPRVYLGKYLEDLHPGLKIRHFLTRTVTESDNVFFTCLTLNPAPIHLDHELSRENADALCDSASAAPGAGKPLFNSMFTLALLVGMSVPESTHGTTVANLGFSEVSFPRPVYPGDTLRAETEVLDRRESRSRPTQGIVTFRHVAYNQRGEVVCTATRQALMKRRP</sequence>
<dbReference type="Pfam" id="PF01575">
    <property type="entry name" value="MaoC_dehydratas"/>
    <property type="match status" value="1"/>
</dbReference>
<gene>
    <name evidence="7" type="ORF">ACHAW5_010453</name>
</gene>
<evidence type="ECO:0000256" key="4">
    <source>
        <dbReference type="SAM" id="MobiDB-lite"/>
    </source>
</evidence>
<evidence type="ECO:0000313" key="8">
    <source>
        <dbReference type="Proteomes" id="UP001530315"/>
    </source>
</evidence>
<dbReference type="InterPro" id="IPR029069">
    <property type="entry name" value="HotDog_dom_sf"/>
</dbReference>
<proteinExistence type="predicted"/>
<evidence type="ECO:0000259" key="6">
    <source>
        <dbReference type="Pfam" id="PF03328"/>
    </source>
</evidence>